<feature type="region of interest" description="Disordered" evidence="1">
    <location>
        <begin position="41"/>
        <end position="68"/>
    </location>
</feature>
<evidence type="ECO:0000313" key="2">
    <source>
        <dbReference type="EMBL" id="MPM34890.1"/>
    </source>
</evidence>
<accession>A0A644Z1Z1</accession>
<sequence length="68" mass="7351">MDYMSAIEAAALWGISGRMINYYCVDGRIPGAQKIGATWIIPKDAPKPEDRRKKGNRKNGSAGGRGNA</sequence>
<dbReference type="AlphaFoldDB" id="A0A644Z1Z1"/>
<comment type="caution">
    <text evidence="2">The sequence shown here is derived from an EMBL/GenBank/DDBJ whole genome shotgun (WGS) entry which is preliminary data.</text>
</comment>
<name>A0A644Z1Z1_9ZZZZ</name>
<organism evidence="2">
    <name type="scientific">bioreactor metagenome</name>
    <dbReference type="NCBI Taxonomy" id="1076179"/>
    <lineage>
        <taxon>unclassified sequences</taxon>
        <taxon>metagenomes</taxon>
        <taxon>ecological metagenomes</taxon>
    </lineage>
</organism>
<gene>
    <name evidence="2" type="ORF">SDC9_81480</name>
</gene>
<evidence type="ECO:0008006" key="3">
    <source>
        <dbReference type="Google" id="ProtNLM"/>
    </source>
</evidence>
<evidence type="ECO:0000256" key="1">
    <source>
        <dbReference type="SAM" id="MobiDB-lite"/>
    </source>
</evidence>
<dbReference type="EMBL" id="VSSQ01007113">
    <property type="protein sequence ID" value="MPM34890.1"/>
    <property type="molecule type" value="Genomic_DNA"/>
</dbReference>
<protein>
    <recommendedName>
        <fullName evidence="3">Helix-turn-helix domain-containing protein</fullName>
    </recommendedName>
</protein>
<proteinExistence type="predicted"/>
<reference evidence="2" key="1">
    <citation type="submission" date="2019-08" db="EMBL/GenBank/DDBJ databases">
        <authorList>
            <person name="Kucharzyk K."/>
            <person name="Murdoch R.W."/>
            <person name="Higgins S."/>
            <person name="Loffler F."/>
        </authorList>
    </citation>
    <scope>NUCLEOTIDE SEQUENCE</scope>
</reference>